<evidence type="ECO:0000313" key="4">
    <source>
        <dbReference type="Proteomes" id="UP000807159"/>
    </source>
</evidence>
<dbReference type="Pfam" id="PF00646">
    <property type="entry name" value="F-box"/>
    <property type="match status" value="1"/>
</dbReference>
<organism evidence="3 4">
    <name type="scientific">Populus deltoides</name>
    <name type="common">Eastern poplar</name>
    <name type="synonym">Eastern cottonwood</name>
    <dbReference type="NCBI Taxonomy" id="3696"/>
    <lineage>
        <taxon>Eukaryota</taxon>
        <taxon>Viridiplantae</taxon>
        <taxon>Streptophyta</taxon>
        <taxon>Embryophyta</taxon>
        <taxon>Tracheophyta</taxon>
        <taxon>Spermatophyta</taxon>
        <taxon>Magnoliopsida</taxon>
        <taxon>eudicotyledons</taxon>
        <taxon>Gunneridae</taxon>
        <taxon>Pentapetalae</taxon>
        <taxon>rosids</taxon>
        <taxon>fabids</taxon>
        <taxon>Malpighiales</taxon>
        <taxon>Salicaceae</taxon>
        <taxon>Saliceae</taxon>
        <taxon>Populus</taxon>
    </lineage>
</organism>
<comment type="caution">
    <text evidence="3">The sequence shown here is derived from an EMBL/GenBank/DDBJ whole genome shotgun (WGS) entry which is preliminary data.</text>
</comment>
<dbReference type="EMBL" id="JACEGQ020000001">
    <property type="protein sequence ID" value="KAH8521617.1"/>
    <property type="molecule type" value="Genomic_DNA"/>
</dbReference>
<dbReference type="InterPro" id="IPR050796">
    <property type="entry name" value="SCF_F-box_component"/>
</dbReference>
<reference evidence="3" key="1">
    <citation type="journal article" date="2021" name="J. Hered.">
        <title>Genome Assembly of Salicaceae Populus deltoides (Eastern Cottonwood) I-69 Based on Nanopore Sequencing and Hi-C Technologies.</title>
        <authorList>
            <person name="Bai S."/>
            <person name="Wu H."/>
            <person name="Zhang J."/>
            <person name="Pan Z."/>
            <person name="Zhao W."/>
            <person name="Li Z."/>
            <person name="Tong C."/>
        </authorList>
    </citation>
    <scope>NUCLEOTIDE SEQUENCE</scope>
    <source>
        <tissue evidence="3">Leaf</tissue>
    </source>
</reference>
<dbReference type="InterPro" id="IPR001810">
    <property type="entry name" value="F-box_dom"/>
</dbReference>
<dbReference type="NCBIfam" id="TIGR01640">
    <property type="entry name" value="F_box_assoc_1"/>
    <property type="match status" value="1"/>
</dbReference>
<dbReference type="PANTHER" id="PTHR31672">
    <property type="entry name" value="BNACNNG10540D PROTEIN"/>
    <property type="match status" value="1"/>
</dbReference>
<evidence type="ECO:0000313" key="3">
    <source>
        <dbReference type="EMBL" id="KAH8521617.1"/>
    </source>
</evidence>
<dbReference type="Pfam" id="PF08268">
    <property type="entry name" value="FBA_3"/>
    <property type="match status" value="1"/>
</dbReference>
<keyword evidence="4" id="KW-1185">Reference proteome</keyword>
<dbReference type="Proteomes" id="UP000807159">
    <property type="component" value="Chromosome 1"/>
</dbReference>
<dbReference type="PROSITE" id="PS50181">
    <property type="entry name" value="FBOX"/>
    <property type="match status" value="1"/>
</dbReference>
<feature type="domain" description="F-box" evidence="2">
    <location>
        <begin position="29"/>
        <end position="74"/>
    </location>
</feature>
<dbReference type="Gene3D" id="1.20.1280.50">
    <property type="match status" value="1"/>
</dbReference>
<dbReference type="SMART" id="SM00256">
    <property type="entry name" value="FBOX"/>
    <property type="match status" value="1"/>
</dbReference>
<evidence type="ECO:0000256" key="1">
    <source>
        <dbReference type="SAM" id="MobiDB-lite"/>
    </source>
</evidence>
<dbReference type="SUPFAM" id="SSF81383">
    <property type="entry name" value="F-box domain"/>
    <property type="match status" value="1"/>
</dbReference>
<protein>
    <recommendedName>
        <fullName evidence="2">F-box domain-containing protein</fullName>
    </recommendedName>
</protein>
<name>A0A8T2ZVY7_POPDE</name>
<dbReference type="PANTHER" id="PTHR31672:SF13">
    <property type="entry name" value="F-BOX PROTEIN CPR30-LIKE"/>
    <property type="match status" value="1"/>
</dbReference>
<dbReference type="AlphaFoldDB" id="A0A8T2ZVY7"/>
<dbReference type="InterPro" id="IPR036047">
    <property type="entry name" value="F-box-like_dom_sf"/>
</dbReference>
<feature type="region of interest" description="Disordered" evidence="1">
    <location>
        <begin position="1"/>
        <end position="24"/>
    </location>
</feature>
<dbReference type="InterPro" id="IPR013187">
    <property type="entry name" value="F-box-assoc_dom_typ3"/>
</dbReference>
<dbReference type="InterPro" id="IPR017451">
    <property type="entry name" value="F-box-assoc_interact_dom"/>
</dbReference>
<evidence type="ECO:0000259" key="2">
    <source>
        <dbReference type="PROSITE" id="PS50181"/>
    </source>
</evidence>
<gene>
    <name evidence="3" type="ORF">H0E87_002597</name>
</gene>
<proteinExistence type="predicted"/>
<accession>A0A8T2ZVY7</accession>
<sequence length="416" mass="47075">MKRRGNHVNPSPRGSRDIDAQTKGGGDDFQSISALPIQNLVDILSRLPFKTIFSCMCVCKKWKDLILAPEFAKLHHTRAPASLILRSHRHGRRRRPRSLCLLDLEASDICSPDAAVKLSPDFGFPTGNFEIVNTCNGLICIRHFHSPNDISILNPLVGEYITLPLTKKKHKSYVFSWFGHSPKTDEYKVIQFVQQPSKLEAEIHTLGKGTWTSIHGGALSPPIDMRCHNAFVGGCLHWIVNDPSKSEFIYCLEFGRELFQPVSAPPHLGPNDKDRTGDMMLGVLGGCLYFFDYPLGDSFDIWVMKQYGVQESWTKEFILKNPSTDIIWYWDLYRPISLLSNGEILMSHKSKAMVSYNPEDRSFRFLKIYGIQNFEANPYVPSFLSPREIVKGENTGLFGNVANYIGQMAMAMVSLR</sequence>